<evidence type="ECO:0000313" key="2">
    <source>
        <dbReference type="Proteomes" id="UP000095564"/>
    </source>
</evidence>
<dbReference type="Proteomes" id="UP000095564">
    <property type="component" value="Unassembled WGS sequence"/>
</dbReference>
<protein>
    <recommendedName>
        <fullName evidence="3">Class I SAM-dependent methyltransferase</fullName>
    </recommendedName>
</protein>
<proteinExistence type="predicted"/>
<dbReference type="EMBL" id="CZAU01000015">
    <property type="protein sequence ID" value="CUP58109.1"/>
    <property type="molecule type" value="Genomic_DNA"/>
</dbReference>
<name>A0A174PJP0_ANAHA</name>
<reference evidence="1 2" key="1">
    <citation type="submission" date="2015-09" db="EMBL/GenBank/DDBJ databases">
        <authorList>
            <consortium name="Pathogen Informatics"/>
        </authorList>
    </citation>
    <scope>NUCLEOTIDE SEQUENCE [LARGE SCALE GENOMIC DNA]</scope>
    <source>
        <strain evidence="1 2">2789STDY5834908</strain>
    </source>
</reference>
<dbReference type="RefSeq" id="WP_055160209.1">
    <property type="nucleotide sequence ID" value="NZ_CZAU01000015.1"/>
</dbReference>
<organism evidence="1 2">
    <name type="scientific">Anaerostipes hadrus</name>
    <dbReference type="NCBI Taxonomy" id="649756"/>
    <lineage>
        <taxon>Bacteria</taxon>
        <taxon>Bacillati</taxon>
        <taxon>Bacillota</taxon>
        <taxon>Clostridia</taxon>
        <taxon>Lachnospirales</taxon>
        <taxon>Lachnospiraceae</taxon>
        <taxon>Anaerostipes</taxon>
    </lineage>
</organism>
<evidence type="ECO:0008006" key="3">
    <source>
        <dbReference type="Google" id="ProtNLM"/>
    </source>
</evidence>
<evidence type="ECO:0000313" key="1">
    <source>
        <dbReference type="EMBL" id="CUP58109.1"/>
    </source>
</evidence>
<sequence length="242" mass="28458">MTIVEKLNSVDSSILSKDLISDQIISSHQYKELYDQLDNQLTLLYEKEIEFLYEQESKNTLSSEEKHTMNQLSSITDSMDHLFGAAGLNDYEVIARIAKAFQIDHVYDIGCNLGIQGKLFHDRRIKYTGYDTESTFEFPLLKQFENIECVQKEYPFPIHTSKGKHMLVSRLCLGYFKKDDKTTKRIIKDFDIVFLICSDRSFIQKFDGYRIFKYMKRSKQWKETNFHDLDGSSDFLLIKDSR</sequence>
<dbReference type="AlphaFoldDB" id="A0A174PJP0"/>
<accession>A0A174PJP0</accession>
<gene>
    <name evidence="1" type="ORF">ERS852520_01688</name>
</gene>